<evidence type="ECO:0000313" key="5">
    <source>
        <dbReference type="Proteomes" id="UP001151582"/>
    </source>
</evidence>
<dbReference type="PANTHER" id="PTHR21162:SF0">
    <property type="entry name" value="P53 AND DNA DAMAGE-REGULATED PROTEIN 1"/>
    <property type="match status" value="1"/>
</dbReference>
<dbReference type="Proteomes" id="UP001151582">
    <property type="component" value="Unassembled WGS sequence"/>
</dbReference>
<name>A0A9W8EE84_9FUNG</name>
<organism evidence="4 5">
    <name type="scientific">Dimargaris verticillata</name>
    <dbReference type="NCBI Taxonomy" id="2761393"/>
    <lineage>
        <taxon>Eukaryota</taxon>
        <taxon>Fungi</taxon>
        <taxon>Fungi incertae sedis</taxon>
        <taxon>Zoopagomycota</taxon>
        <taxon>Kickxellomycotina</taxon>
        <taxon>Dimargaritomycetes</taxon>
        <taxon>Dimargaritales</taxon>
        <taxon>Dimargaritaceae</taxon>
        <taxon>Dimargaris</taxon>
    </lineage>
</organism>
<dbReference type="GO" id="GO:0005737">
    <property type="term" value="C:cytoplasm"/>
    <property type="evidence" value="ECO:0007669"/>
    <property type="project" value="UniProtKB-SubCell"/>
</dbReference>
<dbReference type="InterPro" id="IPR030482">
    <property type="entry name" value="PDRG1"/>
</dbReference>
<evidence type="ECO:0008006" key="6">
    <source>
        <dbReference type="Google" id="ProtNLM"/>
    </source>
</evidence>
<proteinExistence type="predicted"/>
<evidence type="ECO:0000256" key="1">
    <source>
        <dbReference type="ARBA" id="ARBA00004496"/>
    </source>
</evidence>
<dbReference type="PANTHER" id="PTHR21162">
    <property type="entry name" value="P53 AND DNA DAMAGE-REGULATED PROTEIN"/>
    <property type="match status" value="1"/>
</dbReference>
<dbReference type="OrthoDB" id="20282at2759"/>
<dbReference type="CDD" id="cd22860">
    <property type="entry name" value="PDRG1"/>
    <property type="match status" value="1"/>
</dbReference>
<keyword evidence="2" id="KW-0963">Cytoplasm</keyword>
<dbReference type="EMBL" id="JANBQB010000034">
    <property type="protein sequence ID" value="KAJ1983979.1"/>
    <property type="molecule type" value="Genomic_DNA"/>
</dbReference>
<accession>A0A9W8EE84</accession>
<dbReference type="AlphaFoldDB" id="A0A9W8EE84"/>
<sequence>MDFVKDQSEREEVGETILFDRQLVIDYDRRRNSNREALRALQKSSAPKAWVNLGDMFIRLPTDTASSMVQEEQGRISDAVDETRERIKENAKKLEEMDGLKSATQKNGAHLKAFDLKPLSAQELYHIAQSAKDDN</sequence>
<gene>
    <name evidence="4" type="ORF">H4R34_000939</name>
</gene>
<reference evidence="4" key="1">
    <citation type="submission" date="2022-07" db="EMBL/GenBank/DDBJ databases">
        <title>Phylogenomic reconstructions and comparative analyses of Kickxellomycotina fungi.</title>
        <authorList>
            <person name="Reynolds N.K."/>
            <person name="Stajich J.E."/>
            <person name="Barry K."/>
            <person name="Grigoriev I.V."/>
            <person name="Crous P."/>
            <person name="Smith M.E."/>
        </authorList>
    </citation>
    <scope>NUCLEOTIDE SEQUENCE</scope>
    <source>
        <strain evidence="4">RSA 567</strain>
    </source>
</reference>
<protein>
    <recommendedName>
        <fullName evidence="6">P53 and DNA damage-regulated protein 1</fullName>
    </recommendedName>
</protein>
<evidence type="ECO:0000256" key="2">
    <source>
        <dbReference type="ARBA" id="ARBA00022490"/>
    </source>
</evidence>
<comment type="subcellular location">
    <subcellularLocation>
        <location evidence="1">Cytoplasm</location>
    </subcellularLocation>
</comment>
<comment type="caution">
    <text evidence="4">The sequence shown here is derived from an EMBL/GenBank/DDBJ whole genome shotgun (WGS) entry which is preliminary data.</text>
</comment>
<keyword evidence="3" id="KW-0143">Chaperone</keyword>
<keyword evidence="5" id="KW-1185">Reference proteome</keyword>
<evidence type="ECO:0000256" key="3">
    <source>
        <dbReference type="ARBA" id="ARBA00023186"/>
    </source>
</evidence>
<evidence type="ECO:0000313" key="4">
    <source>
        <dbReference type="EMBL" id="KAJ1983979.1"/>
    </source>
</evidence>